<reference evidence="2 3" key="1">
    <citation type="submission" date="2016-05" db="EMBL/GenBank/DDBJ databases">
        <title>A degradative enzymes factory behind the ericoid mycorrhizal symbiosis.</title>
        <authorList>
            <consortium name="DOE Joint Genome Institute"/>
            <person name="Martino E."/>
            <person name="Morin E."/>
            <person name="Grelet G."/>
            <person name="Kuo A."/>
            <person name="Kohler A."/>
            <person name="Daghino S."/>
            <person name="Barry K."/>
            <person name="Choi C."/>
            <person name="Cichocki N."/>
            <person name="Clum A."/>
            <person name="Copeland A."/>
            <person name="Hainaut M."/>
            <person name="Haridas S."/>
            <person name="Labutti K."/>
            <person name="Lindquist E."/>
            <person name="Lipzen A."/>
            <person name="Khouja H.-R."/>
            <person name="Murat C."/>
            <person name="Ohm R."/>
            <person name="Olson A."/>
            <person name="Spatafora J."/>
            <person name="Veneault-Fourrey C."/>
            <person name="Henrissat B."/>
            <person name="Grigoriev I."/>
            <person name="Martin F."/>
            <person name="Perotto S."/>
        </authorList>
    </citation>
    <scope>NUCLEOTIDE SEQUENCE [LARGE SCALE GENOMIC DNA]</scope>
    <source>
        <strain evidence="2 3">UAMH 7357</strain>
    </source>
</reference>
<protein>
    <submittedName>
        <fullName evidence="2">Uncharacterized protein</fullName>
    </submittedName>
</protein>
<name>A0A2J6PJT1_9HELO</name>
<evidence type="ECO:0000313" key="3">
    <source>
        <dbReference type="Proteomes" id="UP000235672"/>
    </source>
</evidence>
<feature type="compositionally biased region" description="Basic residues" evidence="1">
    <location>
        <begin position="83"/>
        <end position="93"/>
    </location>
</feature>
<feature type="region of interest" description="Disordered" evidence="1">
    <location>
        <begin position="81"/>
        <end position="101"/>
    </location>
</feature>
<proteinExistence type="predicted"/>
<keyword evidence="3" id="KW-1185">Reference proteome</keyword>
<dbReference type="Proteomes" id="UP000235672">
    <property type="component" value="Unassembled WGS sequence"/>
</dbReference>
<dbReference type="AlphaFoldDB" id="A0A2J6PJT1"/>
<accession>A0A2J6PJT1</accession>
<evidence type="ECO:0000313" key="2">
    <source>
        <dbReference type="EMBL" id="PMD14239.1"/>
    </source>
</evidence>
<gene>
    <name evidence="2" type="ORF">NA56DRAFT_711316</name>
</gene>
<evidence type="ECO:0000256" key="1">
    <source>
        <dbReference type="SAM" id="MobiDB-lite"/>
    </source>
</evidence>
<sequence length="101" mass="11365">MPTPRHMQLGLPKFQKAQGSAIWLAACGVVPGSLDLAIWDPMARRAAQELRRYYKVNPLALSRQRWKEKVVYPDALAMDHGHGLGRSRSRSRRTLIMNAAA</sequence>
<dbReference type="EMBL" id="KZ613524">
    <property type="protein sequence ID" value="PMD14239.1"/>
    <property type="molecule type" value="Genomic_DNA"/>
</dbReference>
<dbReference type="PROSITE" id="PS51257">
    <property type="entry name" value="PROKAR_LIPOPROTEIN"/>
    <property type="match status" value="1"/>
</dbReference>
<organism evidence="2 3">
    <name type="scientific">Hyaloscypha hepaticicola</name>
    <dbReference type="NCBI Taxonomy" id="2082293"/>
    <lineage>
        <taxon>Eukaryota</taxon>
        <taxon>Fungi</taxon>
        <taxon>Dikarya</taxon>
        <taxon>Ascomycota</taxon>
        <taxon>Pezizomycotina</taxon>
        <taxon>Leotiomycetes</taxon>
        <taxon>Helotiales</taxon>
        <taxon>Hyaloscyphaceae</taxon>
        <taxon>Hyaloscypha</taxon>
    </lineage>
</organism>